<dbReference type="AlphaFoldDB" id="A0A1M5T8S4"/>
<proteinExistence type="predicted"/>
<dbReference type="SUPFAM" id="SSF54427">
    <property type="entry name" value="NTF2-like"/>
    <property type="match status" value="1"/>
</dbReference>
<dbReference type="STRING" id="43928.SAMN05443636_2681"/>
<dbReference type="RefSeq" id="WP_073310400.1">
    <property type="nucleotide sequence ID" value="NZ_FQWV01000007.1"/>
</dbReference>
<evidence type="ECO:0000313" key="3">
    <source>
        <dbReference type="Proteomes" id="UP000184357"/>
    </source>
</evidence>
<gene>
    <name evidence="2" type="ORF">SAMN05443636_2681</name>
</gene>
<evidence type="ECO:0000313" key="2">
    <source>
        <dbReference type="EMBL" id="SHH47165.1"/>
    </source>
</evidence>
<organism evidence="2 3">
    <name type="scientific">Halobaculum gomorrense</name>
    <dbReference type="NCBI Taxonomy" id="43928"/>
    <lineage>
        <taxon>Archaea</taxon>
        <taxon>Methanobacteriati</taxon>
        <taxon>Methanobacteriota</taxon>
        <taxon>Stenosarchaea group</taxon>
        <taxon>Halobacteria</taxon>
        <taxon>Halobacteriales</taxon>
        <taxon>Haloferacaceae</taxon>
        <taxon>Halobaculum</taxon>
    </lineage>
</organism>
<evidence type="ECO:0000259" key="1">
    <source>
        <dbReference type="Pfam" id="PF12680"/>
    </source>
</evidence>
<name>A0A1M5T8S4_9EURY</name>
<dbReference type="InterPro" id="IPR032710">
    <property type="entry name" value="NTF2-like_dom_sf"/>
</dbReference>
<sequence>MSHEATARAYYRAIDDAAYDDLAALLAPEFVHERPDRTLSGRESFLRFMREERPRTDTEHRIDVVYVESAGDDGGGFDADAAAGEIAVRGRLFGDEDGVLFGFVDAFEFASADPDAAVAHLTTYTD</sequence>
<accession>A0A1M5T8S4</accession>
<protein>
    <submittedName>
        <fullName evidence="2">SnoaL-like domain-containing protein</fullName>
    </submittedName>
</protein>
<dbReference type="EMBL" id="FQWV01000007">
    <property type="protein sequence ID" value="SHH47165.1"/>
    <property type="molecule type" value="Genomic_DNA"/>
</dbReference>
<dbReference type="Gene3D" id="3.10.450.50">
    <property type="match status" value="1"/>
</dbReference>
<feature type="domain" description="SnoaL-like" evidence="1">
    <location>
        <begin position="7"/>
        <end position="110"/>
    </location>
</feature>
<keyword evidence="3" id="KW-1185">Reference proteome</keyword>
<dbReference type="InterPro" id="IPR037401">
    <property type="entry name" value="SnoaL-like"/>
</dbReference>
<reference evidence="2 3" key="1">
    <citation type="submission" date="2016-11" db="EMBL/GenBank/DDBJ databases">
        <authorList>
            <person name="Jaros S."/>
            <person name="Januszkiewicz K."/>
            <person name="Wedrychowicz H."/>
        </authorList>
    </citation>
    <scope>NUCLEOTIDE SEQUENCE [LARGE SCALE GENOMIC DNA]</scope>
    <source>
        <strain evidence="2 3">DSM 9297</strain>
    </source>
</reference>
<dbReference type="Pfam" id="PF12680">
    <property type="entry name" value="SnoaL_2"/>
    <property type="match status" value="1"/>
</dbReference>
<dbReference type="Proteomes" id="UP000184357">
    <property type="component" value="Unassembled WGS sequence"/>
</dbReference>